<dbReference type="InterPro" id="IPR011042">
    <property type="entry name" value="6-blade_b-propeller_TolB-like"/>
</dbReference>
<feature type="repeat" description="NHL" evidence="2">
    <location>
        <begin position="302"/>
        <end position="345"/>
    </location>
</feature>
<dbReference type="PANTHER" id="PTHR24104:SF59">
    <property type="entry name" value="TRIPARTITE MOTIF-CONTAINING PROTEIN 2-LIKE"/>
    <property type="match status" value="1"/>
</dbReference>
<keyword evidence="4" id="KW-1185">Reference proteome</keyword>
<dbReference type="PANTHER" id="PTHR24104">
    <property type="entry name" value="E3 UBIQUITIN-PROTEIN LIGASE NHLRC1-RELATED"/>
    <property type="match status" value="1"/>
</dbReference>
<organism evidence="3 4">
    <name type="scientific">Pomacea canaliculata</name>
    <name type="common">Golden apple snail</name>
    <dbReference type="NCBI Taxonomy" id="400727"/>
    <lineage>
        <taxon>Eukaryota</taxon>
        <taxon>Metazoa</taxon>
        <taxon>Spiralia</taxon>
        <taxon>Lophotrochozoa</taxon>
        <taxon>Mollusca</taxon>
        <taxon>Gastropoda</taxon>
        <taxon>Caenogastropoda</taxon>
        <taxon>Architaenioglossa</taxon>
        <taxon>Ampullarioidea</taxon>
        <taxon>Ampullariidae</taxon>
        <taxon>Pomacea</taxon>
    </lineage>
</organism>
<dbReference type="GO" id="GO:0043161">
    <property type="term" value="P:proteasome-mediated ubiquitin-dependent protein catabolic process"/>
    <property type="evidence" value="ECO:0007669"/>
    <property type="project" value="TreeGrafter"/>
</dbReference>
<dbReference type="OrthoDB" id="10039644at2759"/>
<dbReference type="Pfam" id="PF01436">
    <property type="entry name" value="NHL"/>
    <property type="match status" value="1"/>
</dbReference>
<dbReference type="InterPro" id="IPR001258">
    <property type="entry name" value="NHL_repeat"/>
</dbReference>
<proteinExistence type="predicted"/>
<accession>A0A2T7PSE9</accession>
<dbReference type="PROSITE" id="PS51125">
    <property type="entry name" value="NHL"/>
    <property type="match status" value="3"/>
</dbReference>
<dbReference type="EMBL" id="PZQS01000002">
    <property type="protein sequence ID" value="PVD36344.1"/>
    <property type="molecule type" value="Genomic_DNA"/>
</dbReference>
<feature type="repeat" description="NHL" evidence="2">
    <location>
        <begin position="255"/>
        <end position="298"/>
    </location>
</feature>
<comment type="caution">
    <text evidence="3">The sequence shown here is derived from an EMBL/GenBank/DDBJ whole genome shotgun (WGS) entry which is preliminary data.</text>
</comment>
<keyword evidence="1" id="KW-0677">Repeat</keyword>
<reference evidence="3 4" key="1">
    <citation type="submission" date="2018-04" db="EMBL/GenBank/DDBJ databases">
        <title>The genome of golden apple snail Pomacea canaliculata provides insight into stress tolerance and invasive adaptation.</title>
        <authorList>
            <person name="Liu C."/>
            <person name="Liu B."/>
            <person name="Ren Y."/>
            <person name="Zhang Y."/>
            <person name="Wang H."/>
            <person name="Li S."/>
            <person name="Jiang F."/>
            <person name="Yin L."/>
            <person name="Zhang G."/>
            <person name="Qian W."/>
            <person name="Fan W."/>
        </authorList>
    </citation>
    <scope>NUCLEOTIDE SEQUENCE [LARGE SCALE GENOMIC DNA]</scope>
    <source>
        <strain evidence="3">SZHN2017</strain>
        <tissue evidence="3">Muscle</tissue>
    </source>
</reference>
<name>A0A2T7PSE9_POMCA</name>
<evidence type="ECO:0000256" key="2">
    <source>
        <dbReference type="PROSITE-ProRule" id="PRU00504"/>
    </source>
</evidence>
<dbReference type="GO" id="GO:0061630">
    <property type="term" value="F:ubiquitin protein ligase activity"/>
    <property type="evidence" value="ECO:0007669"/>
    <property type="project" value="TreeGrafter"/>
</dbReference>
<dbReference type="SUPFAM" id="SSF101898">
    <property type="entry name" value="NHL repeat"/>
    <property type="match status" value="1"/>
</dbReference>
<evidence type="ECO:0008006" key="5">
    <source>
        <dbReference type="Google" id="ProtNLM"/>
    </source>
</evidence>
<dbReference type="InterPro" id="IPR050952">
    <property type="entry name" value="TRIM-NHL_E3_ligases"/>
</dbReference>
<evidence type="ECO:0000313" key="3">
    <source>
        <dbReference type="EMBL" id="PVD36344.1"/>
    </source>
</evidence>
<dbReference type="GO" id="GO:0000209">
    <property type="term" value="P:protein polyubiquitination"/>
    <property type="evidence" value="ECO:0007669"/>
    <property type="project" value="TreeGrafter"/>
</dbReference>
<dbReference type="CDD" id="cd05819">
    <property type="entry name" value="NHL"/>
    <property type="match status" value="1"/>
</dbReference>
<gene>
    <name evidence="3" type="ORF">C0Q70_03323</name>
</gene>
<evidence type="ECO:0000313" key="4">
    <source>
        <dbReference type="Proteomes" id="UP000245119"/>
    </source>
</evidence>
<sequence length="402" mass="45158">MGFRPSRLTEDSVELVCQDTVMTSAANGTQTGFDCRQERNVGKMWGQTEHKWPSGRRENTLINRPVDSKDAPSQHPTSVRTLVRDTEISNETFRENQLNSQVNFKGHVNVLFRYDEDLSPGCRIQYGREIVGRDSGHGYLQDATDVLCLSNSCILVTDFVNSRLQKFSNRGEHISYIKDNELLEPWATVMAPNGCLAVTSRKKRQVVLLNKDGQFQGSFGEDRFGCPSGIAVAADGNFVVSDFVRNKVLAFTPAGQFVHELGGRGVTFHQPRYVTVSQQGDIIVSDSGSHQLKVFDQSWKYIRSIGGYGKQDGCLKFPHATCVDVFGNILVCDRYNDRVSVFTRRGEFVRHLLTAAHGIRHPQGLTLSPDLHLYVTHGDLKANCVMVFSLQCEQEHWRKNVL</sequence>
<protein>
    <recommendedName>
        <fullName evidence="5">SMP-30/Gluconolactonase/LRE-like region domain-containing protein</fullName>
    </recommendedName>
</protein>
<feature type="repeat" description="NHL" evidence="2">
    <location>
        <begin position="213"/>
        <end position="254"/>
    </location>
</feature>
<dbReference type="Gene3D" id="2.120.10.30">
    <property type="entry name" value="TolB, C-terminal domain"/>
    <property type="match status" value="1"/>
</dbReference>
<dbReference type="AlphaFoldDB" id="A0A2T7PSE9"/>
<evidence type="ECO:0000256" key="1">
    <source>
        <dbReference type="ARBA" id="ARBA00022737"/>
    </source>
</evidence>
<dbReference type="Proteomes" id="UP000245119">
    <property type="component" value="Linkage Group LG2"/>
</dbReference>